<dbReference type="InterPro" id="IPR009937">
    <property type="entry name" value="Phage_holin_3_6"/>
</dbReference>
<dbReference type="EMBL" id="JAPDPJ010000021">
    <property type="protein sequence ID" value="MCW3786902.1"/>
    <property type="molecule type" value="Genomic_DNA"/>
</dbReference>
<name>A0AAE3SFB6_9BACT</name>
<dbReference type="AlphaFoldDB" id="A0AAE3SFB6"/>
<dbReference type="RefSeq" id="WP_301190467.1">
    <property type="nucleotide sequence ID" value="NZ_JAPDPJ010000021.1"/>
</dbReference>
<reference evidence="2" key="1">
    <citation type="submission" date="2022-10" db="EMBL/GenBank/DDBJ databases">
        <authorList>
            <person name="Yu W.X."/>
        </authorList>
    </citation>
    <scope>NUCLEOTIDE SEQUENCE</scope>
    <source>
        <strain evidence="2">AAT</strain>
    </source>
</reference>
<organism evidence="2 3">
    <name type="scientific">Plebeiibacterium sediminum</name>
    <dbReference type="NCBI Taxonomy" id="2992112"/>
    <lineage>
        <taxon>Bacteria</taxon>
        <taxon>Pseudomonadati</taxon>
        <taxon>Bacteroidota</taxon>
        <taxon>Bacteroidia</taxon>
        <taxon>Marinilabiliales</taxon>
        <taxon>Marinilabiliaceae</taxon>
        <taxon>Plebeiibacterium</taxon>
    </lineage>
</organism>
<protein>
    <submittedName>
        <fullName evidence="2">Phage holin family protein</fullName>
    </submittedName>
</protein>
<evidence type="ECO:0000313" key="3">
    <source>
        <dbReference type="Proteomes" id="UP001209229"/>
    </source>
</evidence>
<accession>A0AAE3SFB6</accession>
<dbReference type="Proteomes" id="UP001209229">
    <property type="component" value="Unassembled WGS sequence"/>
</dbReference>
<dbReference type="Pfam" id="PF07332">
    <property type="entry name" value="Phage_holin_3_6"/>
    <property type="match status" value="1"/>
</dbReference>
<comment type="caution">
    <text evidence="2">The sequence shown here is derived from an EMBL/GenBank/DDBJ whole genome shotgun (WGS) entry which is preliminary data.</text>
</comment>
<sequence>MDRKETISEEISDIKKEINTYFQSKLDLTKLQAAEDLSRFVSGIAVKVVLFYIAMFVLIFVSMAAAFAIGTYTKSNELGFLIIAGVYVLVAIIFYLLKRYLIQTPVIKAFIQIFFQNFSKYDKE</sequence>
<proteinExistence type="predicted"/>
<gene>
    <name evidence="2" type="ORF">OM075_10515</name>
</gene>
<feature type="transmembrane region" description="Helical" evidence="1">
    <location>
        <begin position="78"/>
        <end position="97"/>
    </location>
</feature>
<feature type="transmembrane region" description="Helical" evidence="1">
    <location>
        <begin position="49"/>
        <end position="72"/>
    </location>
</feature>
<evidence type="ECO:0000256" key="1">
    <source>
        <dbReference type="SAM" id="Phobius"/>
    </source>
</evidence>
<keyword evidence="1" id="KW-0472">Membrane</keyword>
<evidence type="ECO:0000313" key="2">
    <source>
        <dbReference type="EMBL" id="MCW3786902.1"/>
    </source>
</evidence>
<keyword evidence="1" id="KW-0812">Transmembrane</keyword>
<keyword evidence="1" id="KW-1133">Transmembrane helix</keyword>
<keyword evidence="3" id="KW-1185">Reference proteome</keyword>